<accession>A0ABP9C7E9</accession>
<evidence type="ECO:0000313" key="2">
    <source>
        <dbReference type="EMBL" id="GAA4805836.1"/>
    </source>
</evidence>
<reference evidence="3" key="1">
    <citation type="journal article" date="2019" name="Int. J. Syst. Evol. Microbiol.">
        <title>The Global Catalogue of Microorganisms (GCM) 10K type strain sequencing project: providing services to taxonomists for standard genome sequencing and annotation.</title>
        <authorList>
            <consortium name="The Broad Institute Genomics Platform"/>
            <consortium name="The Broad Institute Genome Sequencing Center for Infectious Disease"/>
            <person name="Wu L."/>
            <person name="Ma J."/>
        </authorList>
    </citation>
    <scope>NUCLEOTIDE SEQUENCE [LARGE SCALE GENOMIC DNA]</scope>
    <source>
        <strain evidence="3">JCM 18325</strain>
    </source>
</reference>
<evidence type="ECO:0008006" key="4">
    <source>
        <dbReference type="Google" id="ProtNLM"/>
    </source>
</evidence>
<dbReference type="EMBL" id="BAABJW010000001">
    <property type="protein sequence ID" value="GAA4805836.1"/>
    <property type="molecule type" value="Genomic_DNA"/>
</dbReference>
<keyword evidence="3" id="KW-1185">Reference proteome</keyword>
<organism evidence="2 3">
    <name type="scientific">Litoribaculum gwangyangense</name>
    <dbReference type="NCBI Taxonomy" id="1130722"/>
    <lineage>
        <taxon>Bacteria</taxon>
        <taxon>Pseudomonadati</taxon>
        <taxon>Bacteroidota</taxon>
        <taxon>Flavobacteriia</taxon>
        <taxon>Flavobacteriales</taxon>
        <taxon>Flavobacteriaceae</taxon>
        <taxon>Litoribaculum</taxon>
    </lineage>
</organism>
<protein>
    <recommendedName>
        <fullName evidence="4">Secreted protein</fullName>
    </recommendedName>
</protein>
<dbReference type="RefSeq" id="WP_345275884.1">
    <property type="nucleotide sequence ID" value="NZ_BAABJW010000001.1"/>
</dbReference>
<proteinExistence type="predicted"/>
<dbReference type="Proteomes" id="UP001501433">
    <property type="component" value="Unassembled WGS sequence"/>
</dbReference>
<name>A0ABP9C7E9_9FLAO</name>
<gene>
    <name evidence="2" type="ORF">GCM10023330_10440</name>
</gene>
<keyword evidence="1" id="KW-0175">Coiled coil</keyword>
<evidence type="ECO:0000313" key="3">
    <source>
        <dbReference type="Proteomes" id="UP001501433"/>
    </source>
</evidence>
<feature type="coiled-coil region" evidence="1">
    <location>
        <begin position="159"/>
        <end position="193"/>
    </location>
</feature>
<sequence>MKAKFLIIPIAFFIVTSLFSQTSLNNYKYVIVPKKFDFLKAQDQYQLNSLTKFLFEKYGFEAVMEGDDYPEDLVLNRCLGLKSNVIKDSGLFKTKLNIELKDCNDKVIYVSEVGESREKEYKTAYNLALRDVFESFASLNYKYEPSEKIVSSGIKTIAKSEVSEEIQQLKQEIQQLKNEKEATVVEVEKTAVEKPVLKSEVLVVDEVETIKEPIIEGTSNILYAQEIENGFQLVDSSPKVVYIIKKTNLKDVFLIQNNGGIIYKKQDSWVIEYYSGNTLQQDELNVKF</sequence>
<comment type="caution">
    <text evidence="2">The sequence shown here is derived from an EMBL/GenBank/DDBJ whole genome shotgun (WGS) entry which is preliminary data.</text>
</comment>
<evidence type="ECO:0000256" key="1">
    <source>
        <dbReference type="SAM" id="Coils"/>
    </source>
</evidence>